<dbReference type="EMBL" id="MT141400">
    <property type="protein sequence ID" value="QJA60205.1"/>
    <property type="molecule type" value="Genomic_DNA"/>
</dbReference>
<organism evidence="1">
    <name type="scientific">viral metagenome</name>
    <dbReference type="NCBI Taxonomy" id="1070528"/>
    <lineage>
        <taxon>unclassified sequences</taxon>
        <taxon>metagenomes</taxon>
        <taxon>organismal metagenomes</taxon>
    </lineage>
</organism>
<evidence type="ECO:0000313" key="2">
    <source>
        <dbReference type="EMBL" id="QJA82185.1"/>
    </source>
</evidence>
<evidence type="ECO:0000313" key="1">
    <source>
        <dbReference type="EMBL" id="QJA60205.1"/>
    </source>
</evidence>
<proteinExistence type="predicted"/>
<name>A0A6M3ISU0_9ZZZZ</name>
<accession>A0A6M3ISU0</accession>
<protein>
    <recommendedName>
        <fullName evidence="3">Glycosyltransferase</fullName>
    </recommendedName>
</protein>
<dbReference type="EMBL" id="MT142481">
    <property type="protein sequence ID" value="QJA82185.1"/>
    <property type="molecule type" value="Genomic_DNA"/>
</dbReference>
<reference evidence="1" key="1">
    <citation type="submission" date="2020-03" db="EMBL/GenBank/DDBJ databases">
        <title>The deep terrestrial virosphere.</title>
        <authorList>
            <person name="Holmfeldt K."/>
            <person name="Nilsson E."/>
            <person name="Simone D."/>
            <person name="Lopez-Fernandez M."/>
            <person name="Wu X."/>
            <person name="de Brujin I."/>
            <person name="Lundin D."/>
            <person name="Andersson A."/>
            <person name="Bertilsson S."/>
            <person name="Dopson M."/>
        </authorList>
    </citation>
    <scope>NUCLEOTIDE SEQUENCE</scope>
    <source>
        <strain evidence="2">MM415A00437</strain>
        <strain evidence="1">MM415B01161</strain>
    </source>
</reference>
<gene>
    <name evidence="2" type="ORF">MM415A00437_0032</name>
    <name evidence="1" type="ORF">MM415B01161_0005</name>
</gene>
<dbReference type="AlphaFoldDB" id="A0A6M3ISU0"/>
<sequence length="359" mass="42129">MREDKLLRLASGIDPWIDNFGEGMERRGQDGMSWYDLSINLNSAPCLPELAIIVTSYHGQLKWLSAVLKQYRLSGAFVILAYDNPFYPWMPLNPAELYRLLPNQKHYLLANSVVMKHITYDSDKRNGWFWDVRYAQGVIKNFKNIKYVYITNGDCICEKPEGFKEAIKLLGDYDLTSGQSMGDLVHTATIFAKVEAFHKIFDWMAEEMRVPVLGSRSPEGLLRQAINAQRLNFLHLPVQPRDPKDGTLDAYARYDQDSTWKRILGFKNLFAIYETLGNEGKEPLDKKYVDGFMDWIYFGGEERETLCQFWETGDRRYLYMWLDRWEDSDYNRLYTDLNYYSLTPVFDKSADKELYREIK</sequence>
<evidence type="ECO:0008006" key="3">
    <source>
        <dbReference type="Google" id="ProtNLM"/>
    </source>
</evidence>